<dbReference type="InterPro" id="IPR057326">
    <property type="entry name" value="KR_dom"/>
</dbReference>
<dbReference type="Proteomes" id="UP000278673">
    <property type="component" value="Unassembled WGS sequence"/>
</dbReference>
<dbReference type="SUPFAM" id="SSF51735">
    <property type="entry name" value="NAD(P)-binding Rossmann-fold domains"/>
    <property type="match status" value="1"/>
</dbReference>
<accession>A0A3M2LHC9</accession>
<dbReference type="GO" id="GO:0016491">
    <property type="term" value="F:oxidoreductase activity"/>
    <property type="evidence" value="ECO:0007669"/>
    <property type="project" value="UniProtKB-KW"/>
</dbReference>
<evidence type="ECO:0000256" key="1">
    <source>
        <dbReference type="ARBA" id="ARBA00006484"/>
    </source>
</evidence>
<dbReference type="InterPro" id="IPR002347">
    <property type="entry name" value="SDR_fam"/>
</dbReference>
<dbReference type="Gene3D" id="3.40.50.720">
    <property type="entry name" value="NAD(P)-binding Rossmann-like Domain"/>
    <property type="match status" value="1"/>
</dbReference>
<protein>
    <submittedName>
        <fullName evidence="5">SDR family NAD(P)-dependent oxidoreductase</fullName>
    </submittedName>
</protein>
<dbReference type="InterPro" id="IPR036291">
    <property type="entry name" value="NAD(P)-bd_dom_sf"/>
</dbReference>
<comment type="caution">
    <text evidence="5">The sequence shown here is derived from an EMBL/GenBank/DDBJ whole genome shotgun (WGS) entry which is preliminary data.</text>
</comment>
<sequence length="299" mass="31841">MPTDQRPSAALVTGCSSGIGRATALALHRAGHTVYATARRPETLADLAAQGPRPLALDVTDEASMAAALAEVTAAEGAVATLVNCAGYGLTGPVEEESVQAAREQFETNLFGAARLTQLALPGMRARGRGTVVNISSIFGRYAVPGGAFYHASKHALEAFSDALRLEVAPFGVRVVVIEPGPVRTRFGERFVAGFQDPRAAGGPRPGEGDEGPYDDFRRRSAAYYATVFAGGRDGRRSLAGSLLVEPEDVARAVVRAADARRPRARYRVGLLARTTIQLRRVLPDRAFDAFVRRQFPVP</sequence>
<keyword evidence="2" id="KW-0560">Oxidoreductase</keyword>
<proteinExistence type="inferred from homology"/>
<keyword evidence="6" id="KW-1185">Reference proteome</keyword>
<dbReference type="RefSeq" id="WP_122185358.1">
    <property type="nucleotide sequence ID" value="NZ_RFFJ01000129.1"/>
</dbReference>
<evidence type="ECO:0000256" key="2">
    <source>
        <dbReference type="ARBA" id="ARBA00023002"/>
    </source>
</evidence>
<gene>
    <name evidence="5" type="ORF">EBN88_20400</name>
</gene>
<name>A0A3M2LHC9_9ACTN</name>
<dbReference type="EMBL" id="RFFJ01000129">
    <property type="protein sequence ID" value="RMI36874.1"/>
    <property type="molecule type" value="Genomic_DNA"/>
</dbReference>
<evidence type="ECO:0000256" key="3">
    <source>
        <dbReference type="RuleBase" id="RU000363"/>
    </source>
</evidence>
<comment type="similarity">
    <text evidence="1 3">Belongs to the short-chain dehydrogenases/reductases (SDR) family.</text>
</comment>
<evidence type="ECO:0000259" key="4">
    <source>
        <dbReference type="SMART" id="SM00822"/>
    </source>
</evidence>
<dbReference type="CDD" id="cd05374">
    <property type="entry name" value="17beta-HSD-like_SDR_c"/>
    <property type="match status" value="1"/>
</dbReference>
<dbReference type="Pfam" id="PF00106">
    <property type="entry name" value="adh_short"/>
    <property type="match status" value="1"/>
</dbReference>
<dbReference type="SMART" id="SM00822">
    <property type="entry name" value="PKS_KR"/>
    <property type="match status" value="1"/>
</dbReference>
<dbReference type="AlphaFoldDB" id="A0A3M2LHC9"/>
<dbReference type="PRINTS" id="PR00080">
    <property type="entry name" value="SDRFAMILY"/>
</dbReference>
<dbReference type="PANTHER" id="PTHR44169:SF6">
    <property type="entry name" value="NADPH-DEPENDENT 1-ACYLDIHYDROXYACETONE PHOSPHATE REDUCTASE"/>
    <property type="match status" value="1"/>
</dbReference>
<feature type="domain" description="Ketoreductase" evidence="4">
    <location>
        <begin position="8"/>
        <end position="181"/>
    </location>
</feature>
<dbReference type="PANTHER" id="PTHR44169">
    <property type="entry name" value="NADPH-DEPENDENT 1-ACYLDIHYDROXYACETONE PHOSPHATE REDUCTASE"/>
    <property type="match status" value="1"/>
</dbReference>
<dbReference type="PRINTS" id="PR00081">
    <property type="entry name" value="GDHRDH"/>
</dbReference>
<organism evidence="5 6">
    <name type="scientific">Streptomyces triticirhizae</name>
    <dbReference type="NCBI Taxonomy" id="2483353"/>
    <lineage>
        <taxon>Bacteria</taxon>
        <taxon>Bacillati</taxon>
        <taxon>Actinomycetota</taxon>
        <taxon>Actinomycetes</taxon>
        <taxon>Kitasatosporales</taxon>
        <taxon>Streptomycetaceae</taxon>
        <taxon>Streptomyces</taxon>
    </lineage>
</organism>
<evidence type="ECO:0000313" key="6">
    <source>
        <dbReference type="Proteomes" id="UP000278673"/>
    </source>
</evidence>
<reference evidence="5 6" key="1">
    <citation type="submission" date="2018-10" db="EMBL/GenBank/DDBJ databases">
        <title>Isolation, diversity and antifungal activity of actinobacteria from wheat.</title>
        <authorList>
            <person name="Han C."/>
        </authorList>
    </citation>
    <scope>NUCLEOTIDE SEQUENCE [LARGE SCALE GENOMIC DNA]</scope>
    <source>
        <strain evidence="5 6">NEAU-YY642</strain>
    </source>
</reference>
<evidence type="ECO:0000313" key="5">
    <source>
        <dbReference type="EMBL" id="RMI36874.1"/>
    </source>
</evidence>